<protein>
    <submittedName>
        <fullName evidence="1">Uncharacterized protein</fullName>
    </submittedName>
</protein>
<dbReference type="AlphaFoldDB" id="A0A849VGD4"/>
<dbReference type="Proteomes" id="UP000586305">
    <property type="component" value="Unassembled WGS sequence"/>
</dbReference>
<sequence length="445" mass="49865">MALFKLKQKYWLLLLPLFGVIILMTFVKLKSAPKQIGNALNIPNVVVSEVAQRKLQHSITGYGRAQAKQIWHAVSQVSGRVIYKHPDLEVGAILGAGTVLLKIDPVDYELKLAQAKYDLNAAQERLDMIAFNKQKLSQSLTLESERLAILRQELTRLTGLLKRGSVSQSAVEQQQSQLFSQQQKVLELQTNLNLIPSDLALAKASVSAHRARMQEAQNLLEKTVFTLPKDSKITQVNVELQQVVNARDTLLEARHLGVMKVNAQFNMSQARKMLSQVWLEQNKGSQTRDFPNVATLPLQATLNYYSSGNASEASLQWPAKVTRIIQSTEHSNSLQVILETDNQWLNFDPINRPPLLDNMFLEVQMSSPVESYLSVPLSAVHNNYVFVVEDKKLVKKSVKVLFETTQFAALDNQLPDTVRLGDKVLLTQLLPTLDGMQVNVAEVLP</sequence>
<dbReference type="Gene3D" id="1.10.287.470">
    <property type="entry name" value="Helix hairpin bin"/>
    <property type="match status" value="1"/>
</dbReference>
<comment type="caution">
    <text evidence="1">The sequence shown here is derived from an EMBL/GenBank/DDBJ whole genome shotgun (WGS) entry which is preliminary data.</text>
</comment>
<keyword evidence="2" id="KW-1185">Reference proteome</keyword>
<gene>
    <name evidence="1" type="ORF">HG263_17335</name>
</gene>
<dbReference type="GO" id="GO:0015562">
    <property type="term" value="F:efflux transmembrane transporter activity"/>
    <property type="evidence" value="ECO:0007669"/>
    <property type="project" value="TreeGrafter"/>
</dbReference>
<accession>A0A849VGD4</accession>
<dbReference type="PANTHER" id="PTHR30469">
    <property type="entry name" value="MULTIDRUG RESISTANCE PROTEIN MDTA"/>
    <property type="match status" value="1"/>
</dbReference>
<dbReference type="Gene3D" id="2.40.50.100">
    <property type="match status" value="1"/>
</dbReference>
<dbReference type="GO" id="GO:1990281">
    <property type="term" value="C:efflux pump complex"/>
    <property type="evidence" value="ECO:0007669"/>
    <property type="project" value="TreeGrafter"/>
</dbReference>
<dbReference type="RefSeq" id="WP_171627353.1">
    <property type="nucleotide sequence ID" value="NZ_JABBPG010000008.1"/>
</dbReference>
<dbReference type="EMBL" id="JABBPG010000008">
    <property type="protein sequence ID" value="NOU52295.1"/>
    <property type="molecule type" value="Genomic_DNA"/>
</dbReference>
<reference evidence="1 2" key="1">
    <citation type="submission" date="2020-04" db="EMBL/GenBank/DDBJ databases">
        <title>Pseudoalteromonas caenipelagi sp. nov., isolated from a tidal flat.</title>
        <authorList>
            <person name="Park S."/>
            <person name="Yoon J.-H."/>
        </authorList>
    </citation>
    <scope>NUCLEOTIDE SEQUENCE [LARGE SCALE GENOMIC DNA]</scope>
    <source>
        <strain evidence="1 2">JBTF-M23</strain>
    </source>
</reference>
<organism evidence="1 2">
    <name type="scientific">Pseudoalteromonas caenipelagi</name>
    <dbReference type="NCBI Taxonomy" id="2726988"/>
    <lineage>
        <taxon>Bacteria</taxon>
        <taxon>Pseudomonadati</taxon>
        <taxon>Pseudomonadota</taxon>
        <taxon>Gammaproteobacteria</taxon>
        <taxon>Alteromonadales</taxon>
        <taxon>Pseudoalteromonadaceae</taxon>
        <taxon>Pseudoalteromonas</taxon>
    </lineage>
</organism>
<dbReference type="Gene3D" id="2.40.30.170">
    <property type="match status" value="1"/>
</dbReference>
<dbReference type="PANTHER" id="PTHR30469:SF36">
    <property type="entry name" value="BLL3903 PROTEIN"/>
    <property type="match status" value="1"/>
</dbReference>
<evidence type="ECO:0000313" key="2">
    <source>
        <dbReference type="Proteomes" id="UP000586305"/>
    </source>
</evidence>
<evidence type="ECO:0000313" key="1">
    <source>
        <dbReference type="EMBL" id="NOU52295.1"/>
    </source>
</evidence>
<name>A0A849VGD4_9GAMM</name>
<dbReference type="SUPFAM" id="SSF111369">
    <property type="entry name" value="HlyD-like secretion proteins"/>
    <property type="match status" value="1"/>
</dbReference>
<proteinExistence type="predicted"/>